<comment type="caution">
    <text evidence="4">The sequence shown here is derived from an EMBL/GenBank/DDBJ whole genome shotgun (WGS) entry which is preliminary data.</text>
</comment>
<dbReference type="CDD" id="cd01449">
    <property type="entry name" value="TST_Repeat_2"/>
    <property type="match status" value="1"/>
</dbReference>
<reference evidence="4 5" key="1">
    <citation type="submission" date="2019-08" db="EMBL/GenBank/DDBJ databases">
        <authorList>
            <person name="Dong K."/>
        </authorList>
    </citation>
    <scope>NUCLEOTIDE SEQUENCE [LARGE SCALE GENOMIC DNA]</scope>
    <source>
        <strain evidence="4 5">JCM14558</strain>
    </source>
</reference>
<dbReference type="PANTHER" id="PTHR11364">
    <property type="entry name" value="THIOSULFATE SULFERTANSFERASE"/>
    <property type="match status" value="1"/>
</dbReference>
<dbReference type="PANTHER" id="PTHR11364:SF27">
    <property type="entry name" value="SULFURTRANSFERASE"/>
    <property type="match status" value="1"/>
</dbReference>
<organism evidence="4 5">
    <name type="scientific">Microbacterium hatanonis</name>
    <dbReference type="NCBI Taxonomy" id="404366"/>
    <lineage>
        <taxon>Bacteria</taxon>
        <taxon>Bacillati</taxon>
        <taxon>Actinomycetota</taxon>
        <taxon>Actinomycetes</taxon>
        <taxon>Micrococcales</taxon>
        <taxon>Microbacteriaceae</taxon>
        <taxon>Microbacterium</taxon>
    </lineage>
</organism>
<dbReference type="RefSeq" id="WP_147892687.1">
    <property type="nucleotide sequence ID" value="NZ_BAAANR010000001.1"/>
</dbReference>
<dbReference type="PROSITE" id="PS50206">
    <property type="entry name" value="RHODANESE_3"/>
    <property type="match status" value="2"/>
</dbReference>
<dbReference type="InterPro" id="IPR001307">
    <property type="entry name" value="Thiosulphate_STrfase_CS"/>
</dbReference>
<dbReference type="InterPro" id="IPR001763">
    <property type="entry name" value="Rhodanese-like_dom"/>
</dbReference>
<evidence type="ECO:0000256" key="2">
    <source>
        <dbReference type="ARBA" id="ARBA00022737"/>
    </source>
</evidence>
<evidence type="ECO:0000259" key="3">
    <source>
        <dbReference type="PROSITE" id="PS50206"/>
    </source>
</evidence>
<feature type="domain" description="Rhodanese" evidence="3">
    <location>
        <begin position="16"/>
        <end position="133"/>
    </location>
</feature>
<keyword evidence="2" id="KW-0677">Repeat</keyword>
<dbReference type="EMBL" id="VRSV01000001">
    <property type="protein sequence ID" value="TXK11936.1"/>
    <property type="molecule type" value="Genomic_DNA"/>
</dbReference>
<evidence type="ECO:0000313" key="4">
    <source>
        <dbReference type="EMBL" id="TXK11936.1"/>
    </source>
</evidence>
<sequence>MAHVIDVPALGAALAGDRPVRLLDVRWRLDLPEGRPAYLAAHIPGAVYVDLERDLSRAGHPEEGRYPLPSLTDLQHAARRWGVDDGDLVVAYDDNDAVAASRAWWLLRRRGLDVRVLDGGIRAWIAYGLPVEIGDHGSRPGNVRLVDADPGIATIDDAARAPSSGVLLDVRAPEHYRGQAAGVDPAAGHIPGAVNLPTIAHIGRDGMLRSPDEIRGIIRSIGVDVDRDIVLYCGVGIASAHSALAFAEAGIDTRVYAGAWSQWSRSRGRPVAVGRTPSGALRGW</sequence>
<dbReference type="InterPro" id="IPR045078">
    <property type="entry name" value="TST/MPST-like"/>
</dbReference>
<keyword evidence="5" id="KW-1185">Reference proteome</keyword>
<evidence type="ECO:0000256" key="1">
    <source>
        <dbReference type="ARBA" id="ARBA00022679"/>
    </source>
</evidence>
<feature type="domain" description="Rhodanese" evidence="3">
    <location>
        <begin position="161"/>
        <end position="272"/>
    </location>
</feature>
<dbReference type="SMART" id="SM00450">
    <property type="entry name" value="RHOD"/>
    <property type="match status" value="2"/>
</dbReference>
<evidence type="ECO:0000313" key="5">
    <source>
        <dbReference type="Proteomes" id="UP000321034"/>
    </source>
</evidence>
<dbReference type="Gene3D" id="3.40.250.10">
    <property type="entry name" value="Rhodanese-like domain"/>
    <property type="match status" value="2"/>
</dbReference>
<accession>A0A5C8HZ92</accession>
<dbReference type="Pfam" id="PF00581">
    <property type="entry name" value="Rhodanese"/>
    <property type="match status" value="2"/>
</dbReference>
<name>A0A5C8HZ92_9MICO</name>
<proteinExistence type="predicted"/>
<dbReference type="SUPFAM" id="SSF52821">
    <property type="entry name" value="Rhodanese/Cell cycle control phosphatase"/>
    <property type="match status" value="2"/>
</dbReference>
<keyword evidence="1 4" id="KW-0808">Transferase</keyword>
<dbReference type="CDD" id="cd01448">
    <property type="entry name" value="TST_Repeat_1"/>
    <property type="match status" value="1"/>
</dbReference>
<dbReference type="OrthoDB" id="9770030at2"/>
<dbReference type="InterPro" id="IPR036873">
    <property type="entry name" value="Rhodanese-like_dom_sf"/>
</dbReference>
<dbReference type="PROSITE" id="PS00380">
    <property type="entry name" value="RHODANESE_1"/>
    <property type="match status" value="1"/>
</dbReference>
<gene>
    <name evidence="4" type="ORF">FVP77_00070</name>
</gene>
<protein>
    <submittedName>
        <fullName evidence="4">Sulfurtransferase</fullName>
    </submittedName>
</protein>
<dbReference type="AlphaFoldDB" id="A0A5C8HZ92"/>
<dbReference type="GO" id="GO:0004792">
    <property type="term" value="F:thiosulfate-cyanide sulfurtransferase activity"/>
    <property type="evidence" value="ECO:0007669"/>
    <property type="project" value="InterPro"/>
</dbReference>
<dbReference type="Proteomes" id="UP000321034">
    <property type="component" value="Unassembled WGS sequence"/>
</dbReference>